<dbReference type="VEuPathDB" id="FungiDB:SCHCODRAFT_02544907"/>
<dbReference type="Proteomes" id="UP000007431">
    <property type="component" value="Unassembled WGS sequence"/>
</dbReference>
<feature type="domain" description="F-box" evidence="1">
    <location>
        <begin position="31"/>
        <end position="76"/>
    </location>
</feature>
<sequence>MDSSGISLSHQHLERVPDAMNLMSYKALVKYKTMDDAPDETLFQIVSYCDKRTLLVLATVNKRLSAITMLLIWRDLPSPAPLMRLVPNYFSMQKIPVPTSLADDGPPPNLSKDYPRVLHFASLVRTLLLYPIDGLCYYVAQHGQATTAQHITMLVTWGAFNLFAQSLALLPDRPFKRLQHLEVNSIKEATFQGRLLSRFISPSTTTLVTHCPVSQMGAVVYGSAIQSLSYREQPLFYGEVAPHVDVLHKPSLAIFAQMPNFLRELVLYLHYGRGLGAFLRRGAHTLRVLDIEIGKLVDRTTDYGLRRLQQLTVRNSSAAFARSLVGSPSLEQIHLSGLVVGDSSEMRTIFTRLGRECFPTVLHVVRVQERFPSRGSTSWNVSLLDLAPLLPFVGLTRLEICASADIVLWDADYDSFVPSWPNLRVFKLQSYDASSRPPSLQQPVASLAALIPFAVSCHQLRELSLPLHVDAVPELQSGLALGECCLTTLDLGTRSVMGVEVDPMAVGGFLRALFPVLFDLDITPKGEDVDT</sequence>
<accession>D8Q7F7</accession>
<dbReference type="InterPro" id="IPR001810">
    <property type="entry name" value="F-box_dom"/>
</dbReference>
<proteinExistence type="predicted"/>
<gene>
    <name evidence="2" type="ORF">SCHCODRAFT_257418</name>
</gene>
<dbReference type="PROSITE" id="PS50181">
    <property type="entry name" value="FBOX"/>
    <property type="match status" value="1"/>
</dbReference>
<keyword evidence="3" id="KW-1185">Reference proteome</keyword>
<evidence type="ECO:0000259" key="1">
    <source>
        <dbReference type="PROSITE" id="PS50181"/>
    </source>
</evidence>
<organism evidence="3">
    <name type="scientific">Schizophyllum commune (strain H4-8 / FGSC 9210)</name>
    <name type="common">Split gill fungus</name>
    <dbReference type="NCBI Taxonomy" id="578458"/>
    <lineage>
        <taxon>Eukaryota</taxon>
        <taxon>Fungi</taxon>
        <taxon>Dikarya</taxon>
        <taxon>Basidiomycota</taxon>
        <taxon>Agaricomycotina</taxon>
        <taxon>Agaricomycetes</taxon>
        <taxon>Agaricomycetidae</taxon>
        <taxon>Agaricales</taxon>
        <taxon>Schizophyllaceae</taxon>
        <taxon>Schizophyllum</taxon>
    </lineage>
</organism>
<name>D8Q7F7_SCHCM</name>
<dbReference type="AlphaFoldDB" id="D8Q7F7"/>
<reference evidence="2 3" key="1">
    <citation type="journal article" date="2010" name="Nat. Biotechnol.">
        <title>Genome sequence of the model mushroom Schizophyllum commune.</title>
        <authorList>
            <person name="Ohm R.A."/>
            <person name="de Jong J.F."/>
            <person name="Lugones L.G."/>
            <person name="Aerts A."/>
            <person name="Kothe E."/>
            <person name="Stajich J.E."/>
            <person name="de Vries R.P."/>
            <person name="Record E."/>
            <person name="Levasseur A."/>
            <person name="Baker S.E."/>
            <person name="Bartholomew K.A."/>
            <person name="Coutinho P.M."/>
            <person name="Erdmann S."/>
            <person name="Fowler T.J."/>
            <person name="Gathman A.C."/>
            <person name="Lombard V."/>
            <person name="Henrissat B."/>
            <person name="Knabe N."/>
            <person name="Kuees U."/>
            <person name="Lilly W.W."/>
            <person name="Lindquist E."/>
            <person name="Lucas S."/>
            <person name="Magnuson J.K."/>
            <person name="Piumi F."/>
            <person name="Raudaskoski M."/>
            <person name="Salamov A."/>
            <person name="Schmutz J."/>
            <person name="Schwarze F.W.M.R."/>
            <person name="vanKuyk P.A."/>
            <person name="Horton J.S."/>
            <person name="Grigoriev I.V."/>
            <person name="Woesten H.A.B."/>
        </authorList>
    </citation>
    <scope>NUCLEOTIDE SEQUENCE [LARGE SCALE GENOMIC DNA]</scope>
    <source>
        <strain evidence="3">H4-8 / FGSC 9210</strain>
    </source>
</reference>
<evidence type="ECO:0000313" key="2">
    <source>
        <dbReference type="EMBL" id="EFI96017.1"/>
    </source>
</evidence>
<dbReference type="HOGENOM" id="CLU_482464_0_0_1"/>
<evidence type="ECO:0000313" key="3">
    <source>
        <dbReference type="Proteomes" id="UP000007431"/>
    </source>
</evidence>
<dbReference type="EMBL" id="GL377307">
    <property type="protein sequence ID" value="EFI96017.1"/>
    <property type="molecule type" value="Genomic_DNA"/>
</dbReference>
<protein>
    <recommendedName>
        <fullName evidence="1">F-box domain-containing protein</fullName>
    </recommendedName>
</protein>
<dbReference type="InParanoid" id="D8Q7F7"/>